<evidence type="ECO:0000259" key="3">
    <source>
        <dbReference type="Pfam" id="PF03109"/>
    </source>
</evidence>
<keyword evidence="2" id="KW-0472">Membrane</keyword>
<dbReference type="SUPFAM" id="SSF56112">
    <property type="entry name" value="Protein kinase-like (PK-like)"/>
    <property type="match status" value="1"/>
</dbReference>
<dbReference type="Pfam" id="PF03109">
    <property type="entry name" value="ABC1"/>
    <property type="match status" value="1"/>
</dbReference>
<reference evidence="4" key="1">
    <citation type="submission" date="2021-04" db="EMBL/GenBank/DDBJ databases">
        <title>Microbacterium tenobrionis sp. nov. and Microbacterium allomyrinae sp. nov., isolated from larvae of Tenobrio molitor and Allomyrina dichotoma, respectively.</title>
        <authorList>
            <person name="Lee S.D."/>
        </authorList>
    </citation>
    <scope>NUCLEOTIDE SEQUENCE</scope>
    <source>
        <strain evidence="4">BWT-G7</strain>
    </source>
</reference>
<evidence type="ECO:0000256" key="2">
    <source>
        <dbReference type="SAM" id="Phobius"/>
    </source>
</evidence>
<name>A0A9X1LSC5_9MICO</name>
<dbReference type="PANTHER" id="PTHR10566">
    <property type="entry name" value="CHAPERONE-ACTIVITY OF BC1 COMPLEX CABC1 -RELATED"/>
    <property type="match status" value="1"/>
</dbReference>
<keyword evidence="4" id="KW-0808">Transferase</keyword>
<dbReference type="PANTHER" id="PTHR10566:SF113">
    <property type="entry name" value="PROTEIN ACTIVITY OF BC1 COMPLEX KINASE 7, CHLOROPLASTIC"/>
    <property type="match status" value="1"/>
</dbReference>
<evidence type="ECO:0000313" key="5">
    <source>
        <dbReference type="Proteomes" id="UP001139354"/>
    </source>
</evidence>
<dbReference type="AlphaFoldDB" id="A0A9X1LSC5"/>
<keyword evidence="2" id="KW-1133">Transmembrane helix</keyword>
<keyword evidence="5" id="KW-1185">Reference proteome</keyword>
<dbReference type="InterPro" id="IPR011009">
    <property type="entry name" value="Kinase-like_dom_sf"/>
</dbReference>
<evidence type="ECO:0000256" key="1">
    <source>
        <dbReference type="ARBA" id="ARBA00009670"/>
    </source>
</evidence>
<protein>
    <submittedName>
        <fullName evidence="4">AarF/ABC1/UbiB kinase family protein</fullName>
    </submittedName>
</protein>
<dbReference type="GO" id="GO:0016301">
    <property type="term" value="F:kinase activity"/>
    <property type="evidence" value="ECO:0007669"/>
    <property type="project" value="UniProtKB-KW"/>
</dbReference>
<sequence>MAHAASSRARYRRILRFAARYMAQAWWFELFLPRIGLSGLAARGRAARLQNIARRFHTLAVSLGGLMIKVGQFMSSRLDVLPPEITKELEGLQDEVPPVPFPAIRALAEAELGIPLERAYARVDEEPLAAASLGQAHRARLADAEAAETGFADVVIKVQRPGIDEIVDTDLAALRRVSGWLNRVKVVRDHVDLPELIEEFAHTSRDEIDYLHEAQNAERFAANFSDDVRVAVPEIAWERTTRRVLTLADVTAIKINDVDGLRAAGIDPSEVAAEFANVMFDQLFVDGFFHADPHPGNIFVTPTPEGERPYKLTFIDFGMMGEVPDRLRHGLQQLIIAVASRNSRQLVDSIRDVGVLLPSADTAELERAMTALFARFGGMGFAELQKVDPREFQEFAVEFGDLVRALPFQLPENFLLIVRAVSLTSGMCSSLDPDFNIWDAVEPYAAQLLRDERGNVVQAFAREAVSVAGTLARLPRRIDDVVTRLDEGRLAVETPRLDQRMRRLERVGRRIVSAVLFAGLFIGGVVLRPDEPVFGLVLMVASVPALLHALLAGMGGRRD</sequence>
<evidence type="ECO:0000313" key="4">
    <source>
        <dbReference type="EMBL" id="MCC2031129.1"/>
    </source>
</evidence>
<comment type="similarity">
    <text evidence="1">Belongs to the protein kinase superfamily. ADCK protein kinase family.</text>
</comment>
<organism evidence="4 5">
    <name type="scientific">Microbacterium allomyrinae</name>
    <dbReference type="NCBI Taxonomy" id="2830666"/>
    <lineage>
        <taxon>Bacteria</taxon>
        <taxon>Bacillati</taxon>
        <taxon>Actinomycetota</taxon>
        <taxon>Actinomycetes</taxon>
        <taxon>Micrococcales</taxon>
        <taxon>Microbacteriaceae</taxon>
        <taxon>Microbacterium</taxon>
    </lineage>
</organism>
<dbReference type="CDD" id="cd05121">
    <property type="entry name" value="ABC1_ADCK3-like"/>
    <property type="match status" value="1"/>
</dbReference>
<keyword evidence="4" id="KW-0418">Kinase</keyword>
<keyword evidence="2" id="KW-0812">Transmembrane</keyword>
<comment type="caution">
    <text evidence="4">The sequence shown here is derived from an EMBL/GenBank/DDBJ whole genome shotgun (WGS) entry which is preliminary data.</text>
</comment>
<gene>
    <name evidence="4" type="ORF">KEC57_02920</name>
</gene>
<proteinExistence type="inferred from homology"/>
<feature type="domain" description="ABC1 atypical kinase-like" evidence="3">
    <location>
        <begin position="92"/>
        <end position="347"/>
    </location>
</feature>
<dbReference type="InterPro" id="IPR004147">
    <property type="entry name" value="ABC1_dom"/>
</dbReference>
<dbReference type="RefSeq" id="WP_229383002.1">
    <property type="nucleotide sequence ID" value="NZ_JAGTTN010000001.1"/>
</dbReference>
<feature type="transmembrane region" description="Helical" evidence="2">
    <location>
        <begin position="507"/>
        <end position="527"/>
    </location>
</feature>
<dbReference type="InterPro" id="IPR050154">
    <property type="entry name" value="UbiB_kinase"/>
</dbReference>
<feature type="transmembrane region" description="Helical" evidence="2">
    <location>
        <begin position="533"/>
        <end position="553"/>
    </location>
</feature>
<dbReference type="EMBL" id="JAGTTN010000001">
    <property type="protein sequence ID" value="MCC2031129.1"/>
    <property type="molecule type" value="Genomic_DNA"/>
</dbReference>
<dbReference type="Proteomes" id="UP001139354">
    <property type="component" value="Unassembled WGS sequence"/>
</dbReference>
<accession>A0A9X1LSC5</accession>